<sequence>THSLILEYLLWLFFAALYSHLSSPISLSSTLCSPLLYLCIFQLIWQSLRSNLKEALFLRSYEGVLHFLLVWALGCLVAEMESGKPIWDHNLGVNIFKLLMRIRRDELEKIPEDLCKEGKDFLGKSSFGGSPSPRGNFDFPDWVSMAVLSLIISHAGYVPIFVEFHYE</sequence>
<proteinExistence type="predicted"/>
<feature type="transmembrane region" description="Helical" evidence="1">
    <location>
        <begin position="27"/>
        <end position="48"/>
    </location>
</feature>
<keyword evidence="2" id="KW-0808">Transferase</keyword>
<dbReference type="Gene3D" id="1.10.510.10">
    <property type="entry name" value="Transferase(Phosphotransferase) domain 1"/>
    <property type="match status" value="1"/>
</dbReference>
<feature type="non-terminal residue" evidence="2">
    <location>
        <position position="167"/>
    </location>
</feature>
<organism evidence="2">
    <name type="scientific">Prunus dulcis</name>
    <name type="common">Almond</name>
    <name type="synonym">Amygdalus dulcis</name>
    <dbReference type="NCBI Taxonomy" id="3755"/>
    <lineage>
        <taxon>Eukaryota</taxon>
        <taxon>Viridiplantae</taxon>
        <taxon>Streptophyta</taxon>
        <taxon>Embryophyta</taxon>
        <taxon>Tracheophyta</taxon>
        <taxon>Spermatophyta</taxon>
        <taxon>Magnoliopsida</taxon>
        <taxon>eudicotyledons</taxon>
        <taxon>Gunneridae</taxon>
        <taxon>Pentapetalae</taxon>
        <taxon>rosids</taxon>
        <taxon>fabids</taxon>
        <taxon>Rosales</taxon>
        <taxon>Rosaceae</taxon>
        <taxon>Amygdaloideae</taxon>
        <taxon>Amygdaleae</taxon>
        <taxon>Prunus</taxon>
    </lineage>
</organism>
<feature type="non-terminal residue" evidence="2">
    <location>
        <position position="1"/>
    </location>
</feature>
<keyword evidence="1" id="KW-1133">Transmembrane helix</keyword>
<reference evidence="2" key="1">
    <citation type="journal article" date="2019" name="Science">
        <title>Mutation of a bHLH transcription factor allowed almond domestication.</title>
        <authorList>
            <person name="Sanchez-Perez R."/>
            <person name="Pavan S."/>
            <person name="Mazzeo R."/>
            <person name="Moldovan C."/>
            <person name="Aiese Cigliano R."/>
            <person name="Del Cueto J."/>
            <person name="Ricciardi F."/>
            <person name="Lotti C."/>
            <person name="Ricciardi L."/>
            <person name="Dicenta F."/>
            <person name="Lopez-Marques R.L."/>
            <person name="Lindberg Moller B."/>
        </authorList>
    </citation>
    <scope>NUCLEOTIDE SEQUENCE</scope>
</reference>
<evidence type="ECO:0000313" key="2">
    <source>
        <dbReference type="EMBL" id="BBH05075.1"/>
    </source>
</evidence>
<keyword evidence="2" id="KW-0418">Kinase</keyword>
<dbReference type="GO" id="GO:0004672">
    <property type="term" value="F:protein kinase activity"/>
    <property type="evidence" value="ECO:0007669"/>
    <property type="project" value="TreeGrafter"/>
</dbReference>
<dbReference type="AlphaFoldDB" id="A0A4Y1RLU4"/>
<dbReference type="InterPro" id="IPR011009">
    <property type="entry name" value="Kinase-like_dom_sf"/>
</dbReference>
<dbReference type="GO" id="GO:0007165">
    <property type="term" value="P:signal transduction"/>
    <property type="evidence" value="ECO:0007669"/>
    <property type="project" value="TreeGrafter"/>
</dbReference>
<feature type="transmembrane region" description="Helical" evidence="1">
    <location>
        <begin position="142"/>
        <end position="162"/>
    </location>
</feature>
<dbReference type="InterPro" id="IPR052751">
    <property type="entry name" value="Plant_MAPKKK"/>
</dbReference>
<feature type="transmembrane region" description="Helical" evidence="1">
    <location>
        <begin position="60"/>
        <end position="80"/>
    </location>
</feature>
<dbReference type="PANTHER" id="PTHR48011:SF18">
    <property type="entry name" value="MITOGEN-ACTIVATED PROTEIN KINASE KINASE KINASE 19-RELATED"/>
    <property type="match status" value="1"/>
</dbReference>
<keyword evidence="1" id="KW-0812">Transmembrane</keyword>
<accession>A0A4Y1RLU4</accession>
<evidence type="ECO:0000256" key="1">
    <source>
        <dbReference type="SAM" id="Phobius"/>
    </source>
</evidence>
<dbReference type="SUPFAM" id="SSF56112">
    <property type="entry name" value="Protein kinase-like (PK-like)"/>
    <property type="match status" value="1"/>
</dbReference>
<keyword evidence="1" id="KW-0472">Membrane</keyword>
<protein>
    <submittedName>
        <fullName evidence="2">Mitogen-activated protein kinase kinase kinase 19</fullName>
    </submittedName>
</protein>
<dbReference type="EMBL" id="AP019302">
    <property type="protein sequence ID" value="BBH05075.1"/>
    <property type="molecule type" value="Genomic_DNA"/>
</dbReference>
<gene>
    <name evidence="2" type="ORF">Prudu_016362</name>
</gene>
<dbReference type="PANTHER" id="PTHR48011">
    <property type="entry name" value="CCR4-NOT TRANSCRIPTIONAL COMPLEX SUBUNIT CAF120-RELATED"/>
    <property type="match status" value="1"/>
</dbReference>
<name>A0A4Y1RLU4_PRUDU</name>